<protein>
    <submittedName>
        <fullName evidence="7">O-antigen ligase family protein</fullName>
    </submittedName>
</protein>
<dbReference type="PANTHER" id="PTHR37422:SF13">
    <property type="entry name" value="LIPOPOLYSACCHARIDE BIOSYNTHESIS PROTEIN PA4999-RELATED"/>
    <property type="match status" value="1"/>
</dbReference>
<reference evidence="7" key="1">
    <citation type="submission" date="2022-10" db="EMBL/GenBank/DDBJ databases">
        <authorList>
            <person name="Yue Y."/>
        </authorList>
    </citation>
    <scope>NUCLEOTIDE SEQUENCE</scope>
    <source>
        <strain evidence="7">Z654</strain>
    </source>
</reference>
<feature type="transmembrane region" description="Helical" evidence="5">
    <location>
        <begin position="251"/>
        <end position="269"/>
    </location>
</feature>
<evidence type="ECO:0000313" key="8">
    <source>
        <dbReference type="Proteomes" id="UP001208041"/>
    </source>
</evidence>
<proteinExistence type="predicted"/>
<feature type="transmembrane region" description="Helical" evidence="5">
    <location>
        <begin position="21"/>
        <end position="37"/>
    </location>
</feature>
<feature type="transmembrane region" description="Helical" evidence="5">
    <location>
        <begin position="102"/>
        <end position="122"/>
    </location>
</feature>
<dbReference type="InterPro" id="IPR051533">
    <property type="entry name" value="WaaL-like"/>
</dbReference>
<keyword evidence="4 5" id="KW-0472">Membrane</keyword>
<dbReference type="GO" id="GO:0016020">
    <property type="term" value="C:membrane"/>
    <property type="evidence" value="ECO:0007669"/>
    <property type="project" value="UniProtKB-SubCell"/>
</dbReference>
<dbReference type="PANTHER" id="PTHR37422">
    <property type="entry name" value="TEICHURONIC ACID BIOSYNTHESIS PROTEIN TUAE"/>
    <property type="match status" value="1"/>
</dbReference>
<sequence length="424" mass="45470">MADLSVPAQGVSTRQFSANQSLVRVSLLAIILIAPIPAGSNLPIVWCIWAVALSALTFLWCFSAQSGSILDVVLTARTPLVLGCCAIGFAVAQSFAGSLAQSATLLGAIRLLTYAFLFFLLGATVKNTGQFADVLFFGIALHATVALLFLYGINDFSIWGPKQHYLGSATGTYINRNAFASLLSMGLILGVSRFARPQFDKGFWARGCACGIIIAALLATQSRAAILLGLGIASICFAVSCGAGQRRTLRVALFVLPFVVVVAGLTAVSDRSVFAFVDLQTRAELWHQTLIMIADRPFAGFGLDTFPMAFERYHLPTLPVDVVWLHPHNTYLTLWSELGMIAGSLIPLAIGWVFVILLRAQCLSANHSSIRVAAIGVISFASLHALVDFSMEIQANVFLFIAIIALAIVENRSRSETPVEVENG</sequence>
<gene>
    <name evidence="7" type="ORF">OH136_01000</name>
</gene>
<feature type="transmembrane region" description="Helical" evidence="5">
    <location>
        <begin position="173"/>
        <end position="191"/>
    </location>
</feature>
<comment type="subcellular location">
    <subcellularLocation>
        <location evidence="1">Membrane</location>
        <topology evidence="1">Multi-pass membrane protein</topology>
    </subcellularLocation>
</comment>
<feature type="transmembrane region" description="Helical" evidence="5">
    <location>
        <begin position="338"/>
        <end position="358"/>
    </location>
</feature>
<dbReference type="EMBL" id="JAOYFC010000001">
    <property type="protein sequence ID" value="MCV6823118.1"/>
    <property type="molecule type" value="Genomic_DNA"/>
</dbReference>
<feature type="transmembrane region" description="Helical" evidence="5">
    <location>
        <begin position="134"/>
        <end position="153"/>
    </location>
</feature>
<feature type="domain" description="O-antigen ligase-related" evidence="6">
    <location>
        <begin position="210"/>
        <end position="345"/>
    </location>
</feature>
<keyword evidence="7" id="KW-0436">Ligase</keyword>
<evidence type="ECO:0000256" key="1">
    <source>
        <dbReference type="ARBA" id="ARBA00004141"/>
    </source>
</evidence>
<evidence type="ECO:0000256" key="3">
    <source>
        <dbReference type="ARBA" id="ARBA00022989"/>
    </source>
</evidence>
<dbReference type="Pfam" id="PF04932">
    <property type="entry name" value="Wzy_C"/>
    <property type="match status" value="1"/>
</dbReference>
<evidence type="ECO:0000259" key="6">
    <source>
        <dbReference type="Pfam" id="PF04932"/>
    </source>
</evidence>
<keyword evidence="2 5" id="KW-0812">Transmembrane</keyword>
<feature type="transmembrane region" description="Helical" evidence="5">
    <location>
        <begin position="203"/>
        <end position="219"/>
    </location>
</feature>
<dbReference type="Proteomes" id="UP001208041">
    <property type="component" value="Unassembled WGS sequence"/>
</dbReference>
<dbReference type="AlphaFoldDB" id="A0AAE3IYA3"/>
<dbReference type="InterPro" id="IPR007016">
    <property type="entry name" value="O-antigen_ligase-rel_domated"/>
</dbReference>
<keyword evidence="8" id="KW-1185">Reference proteome</keyword>
<feature type="transmembrane region" description="Helical" evidence="5">
    <location>
        <begin position="74"/>
        <end position="96"/>
    </location>
</feature>
<evidence type="ECO:0000256" key="5">
    <source>
        <dbReference type="SAM" id="Phobius"/>
    </source>
</evidence>
<feature type="transmembrane region" description="Helical" evidence="5">
    <location>
        <begin position="43"/>
        <end position="62"/>
    </location>
</feature>
<name>A0AAE3IYA3_9RHOB</name>
<feature type="transmembrane region" description="Helical" evidence="5">
    <location>
        <begin position="370"/>
        <end position="387"/>
    </location>
</feature>
<comment type="caution">
    <text evidence="7">The sequence shown here is derived from an EMBL/GenBank/DDBJ whole genome shotgun (WGS) entry which is preliminary data.</text>
</comment>
<feature type="transmembrane region" description="Helical" evidence="5">
    <location>
        <begin position="393"/>
        <end position="409"/>
    </location>
</feature>
<keyword evidence="3 5" id="KW-1133">Transmembrane helix</keyword>
<evidence type="ECO:0000313" key="7">
    <source>
        <dbReference type="EMBL" id="MCV6823118.1"/>
    </source>
</evidence>
<organism evidence="7 8">
    <name type="scientific">Halocynthiibacter halioticoli</name>
    <dbReference type="NCBI Taxonomy" id="2986804"/>
    <lineage>
        <taxon>Bacteria</taxon>
        <taxon>Pseudomonadati</taxon>
        <taxon>Pseudomonadota</taxon>
        <taxon>Alphaproteobacteria</taxon>
        <taxon>Rhodobacterales</taxon>
        <taxon>Paracoccaceae</taxon>
        <taxon>Halocynthiibacter</taxon>
    </lineage>
</organism>
<dbReference type="GO" id="GO:0016874">
    <property type="term" value="F:ligase activity"/>
    <property type="evidence" value="ECO:0007669"/>
    <property type="project" value="UniProtKB-KW"/>
</dbReference>
<dbReference type="RefSeq" id="WP_263951948.1">
    <property type="nucleotide sequence ID" value="NZ_JAOYFC010000001.1"/>
</dbReference>
<feature type="transmembrane region" description="Helical" evidence="5">
    <location>
        <begin position="225"/>
        <end position="244"/>
    </location>
</feature>
<accession>A0AAE3IYA3</accession>
<evidence type="ECO:0000256" key="4">
    <source>
        <dbReference type="ARBA" id="ARBA00023136"/>
    </source>
</evidence>
<evidence type="ECO:0000256" key="2">
    <source>
        <dbReference type="ARBA" id="ARBA00022692"/>
    </source>
</evidence>